<accession>A0A383DLG1</accession>
<dbReference type="InterPro" id="IPR000531">
    <property type="entry name" value="Beta-barrel_TonB"/>
</dbReference>
<evidence type="ECO:0000256" key="1">
    <source>
        <dbReference type="ARBA" id="ARBA00004442"/>
    </source>
</evidence>
<organism evidence="5">
    <name type="scientific">marine metagenome</name>
    <dbReference type="NCBI Taxonomy" id="408172"/>
    <lineage>
        <taxon>unclassified sequences</taxon>
        <taxon>metagenomes</taxon>
        <taxon>ecological metagenomes</taxon>
    </lineage>
</organism>
<dbReference type="Gene3D" id="2.40.170.20">
    <property type="entry name" value="TonB-dependent receptor, beta-barrel domain"/>
    <property type="match status" value="1"/>
</dbReference>
<feature type="domain" description="TonB-dependent receptor-like beta-barrel" evidence="4">
    <location>
        <begin position="16"/>
        <end position="235"/>
    </location>
</feature>
<evidence type="ECO:0000259" key="4">
    <source>
        <dbReference type="Pfam" id="PF00593"/>
    </source>
</evidence>
<protein>
    <recommendedName>
        <fullName evidence="4">TonB-dependent receptor-like beta-barrel domain-containing protein</fullName>
    </recommendedName>
</protein>
<dbReference type="EMBL" id="UINC01218329">
    <property type="protein sequence ID" value="SVE45301.1"/>
    <property type="molecule type" value="Genomic_DNA"/>
</dbReference>
<keyword evidence="3" id="KW-0998">Cell outer membrane</keyword>
<gene>
    <name evidence="5" type="ORF">METZ01_LOCUS498155</name>
</gene>
<dbReference type="InterPro" id="IPR036942">
    <property type="entry name" value="Beta-barrel_TonB_sf"/>
</dbReference>
<dbReference type="SUPFAM" id="SSF56935">
    <property type="entry name" value="Porins"/>
    <property type="match status" value="1"/>
</dbReference>
<dbReference type="Pfam" id="PF00593">
    <property type="entry name" value="TonB_dep_Rec_b-barrel"/>
    <property type="match status" value="1"/>
</dbReference>
<evidence type="ECO:0000313" key="5">
    <source>
        <dbReference type="EMBL" id="SVE45301.1"/>
    </source>
</evidence>
<proteinExistence type="predicted"/>
<feature type="non-terminal residue" evidence="5">
    <location>
        <position position="235"/>
    </location>
</feature>
<dbReference type="AlphaFoldDB" id="A0A383DLG1"/>
<comment type="subcellular location">
    <subcellularLocation>
        <location evidence="1">Cell outer membrane</location>
    </subcellularLocation>
</comment>
<dbReference type="GO" id="GO:0009279">
    <property type="term" value="C:cell outer membrane"/>
    <property type="evidence" value="ECO:0007669"/>
    <property type="project" value="UniProtKB-SubCell"/>
</dbReference>
<evidence type="ECO:0000256" key="3">
    <source>
        <dbReference type="ARBA" id="ARBA00023237"/>
    </source>
</evidence>
<evidence type="ECO:0000256" key="2">
    <source>
        <dbReference type="ARBA" id="ARBA00023136"/>
    </source>
</evidence>
<keyword evidence="2" id="KW-0472">Membrane</keyword>
<reference evidence="5" key="1">
    <citation type="submission" date="2018-05" db="EMBL/GenBank/DDBJ databases">
        <authorList>
            <person name="Lanie J.A."/>
            <person name="Ng W.-L."/>
            <person name="Kazmierczak K.M."/>
            <person name="Andrzejewski T.M."/>
            <person name="Davidsen T.M."/>
            <person name="Wayne K.J."/>
            <person name="Tettelin H."/>
            <person name="Glass J.I."/>
            <person name="Rusch D."/>
            <person name="Podicherti R."/>
            <person name="Tsui H.-C.T."/>
            <person name="Winkler M.E."/>
        </authorList>
    </citation>
    <scope>NUCLEOTIDE SEQUENCE</scope>
</reference>
<feature type="non-terminal residue" evidence="5">
    <location>
        <position position="1"/>
    </location>
</feature>
<name>A0A383DLG1_9ZZZZ</name>
<sequence length="235" mass="26124">YLKTVAAFSNIDQATAGTSALSRTDYLNDPTANYTPISFREVRAFRISTALEAQAGAGTLSLTPFFRFNSMDLLPNWSLTFDPAIWETQNTSYGLQAKYGVSLKDTGVRIVSGVDFDYSPGSHFETSINPVRTAGIFETYTDAADIYDYDVTFAQASPYVQADYETRQFAISAGVRSDFIKYDYNTRLAELQTGPHRRPADASPSFQDVTPKFSITYNPAQEFGVFGSYRHGFRA</sequence>